<accession>A0A9X7UXJ3</accession>
<dbReference type="GO" id="GO:0004129">
    <property type="term" value="F:cytochrome-c oxidase activity"/>
    <property type="evidence" value="ECO:0007669"/>
    <property type="project" value="InterPro"/>
</dbReference>
<dbReference type="GO" id="GO:0019646">
    <property type="term" value="P:aerobic electron transport chain"/>
    <property type="evidence" value="ECO:0007669"/>
    <property type="project" value="InterPro"/>
</dbReference>
<dbReference type="InterPro" id="IPR013833">
    <property type="entry name" value="Cyt_c_oxidase_su3_a-hlx"/>
</dbReference>
<keyword evidence="4 7" id="KW-1133">Transmembrane helix</keyword>
<feature type="transmembrane region" description="Helical" evidence="7">
    <location>
        <begin position="173"/>
        <end position="194"/>
    </location>
</feature>
<proteinExistence type="inferred from homology"/>
<dbReference type="Gene3D" id="1.20.120.80">
    <property type="entry name" value="Cytochrome c oxidase, subunit III, four-helix bundle"/>
    <property type="match status" value="1"/>
</dbReference>
<dbReference type="KEGG" id="vcw:GJQ55_05055"/>
<evidence type="ECO:0000256" key="1">
    <source>
        <dbReference type="ARBA" id="ARBA00004141"/>
    </source>
</evidence>
<dbReference type="InterPro" id="IPR035973">
    <property type="entry name" value="Cyt_c_oxidase_su3-like_sf"/>
</dbReference>
<dbReference type="PANTHER" id="PTHR11403">
    <property type="entry name" value="CYTOCHROME C OXIDASE SUBUNIT III"/>
    <property type="match status" value="1"/>
</dbReference>
<dbReference type="GO" id="GO:0005886">
    <property type="term" value="C:plasma membrane"/>
    <property type="evidence" value="ECO:0007669"/>
    <property type="project" value="UniProtKB-SubCell"/>
</dbReference>
<feature type="transmembrane region" description="Helical" evidence="7">
    <location>
        <begin position="127"/>
        <end position="152"/>
    </location>
</feature>
<dbReference type="PROSITE" id="PS50253">
    <property type="entry name" value="COX3"/>
    <property type="match status" value="1"/>
</dbReference>
<evidence type="ECO:0000256" key="5">
    <source>
        <dbReference type="ARBA" id="ARBA00023136"/>
    </source>
</evidence>
<evidence type="ECO:0000256" key="6">
    <source>
        <dbReference type="RuleBase" id="RU003376"/>
    </source>
</evidence>
<dbReference type="PANTHER" id="PTHR11403:SF6">
    <property type="entry name" value="NITRIC OXIDE REDUCTASE SUBUNIT E"/>
    <property type="match status" value="1"/>
</dbReference>
<feature type="transmembrane region" description="Helical" evidence="7">
    <location>
        <begin position="57"/>
        <end position="78"/>
    </location>
</feature>
<evidence type="ECO:0000256" key="7">
    <source>
        <dbReference type="SAM" id="Phobius"/>
    </source>
</evidence>
<evidence type="ECO:0000256" key="3">
    <source>
        <dbReference type="ARBA" id="ARBA00022692"/>
    </source>
</evidence>
<evidence type="ECO:0000256" key="4">
    <source>
        <dbReference type="ARBA" id="ARBA00022989"/>
    </source>
</evidence>
<feature type="transmembrane region" description="Helical" evidence="7">
    <location>
        <begin position="21"/>
        <end position="45"/>
    </location>
</feature>
<dbReference type="AlphaFoldDB" id="A0A9X7UXJ3"/>
<feature type="domain" description="Heme-copper oxidase subunit III family profile" evidence="8">
    <location>
        <begin position="19"/>
        <end position="195"/>
    </location>
</feature>
<keyword evidence="3 6" id="KW-0812">Transmembrane</keyword>
<keyword evidence="5 7" id="KW-0472">Membrane</keyword>
<protein>
    <recommendedName>
        <fullName evidence="8">Heme-copper oxidase subunit III family profile domain-containing protein</fullName>
    </recommendedName>
</protein>
<evidence type="ECO:0000313" key="10">
    <source>
        <dbReference type="Proteomes" id="UP000596074"/>
    </source>
</evidence>
<dbReference type="InterPro" id="IPR000298">
    <property type="entry name" value="Cyt_c_oxidase-like_su3"/>
</dbReference>
<comment type="similarity">
    <text evidence="2 6">Belongs to the cytochrome c oxidase subunit 3 family.</text>
</comment>
<feature type="transmembrane region" description="Helical" evidence="7">
    <location>
        <begin position="90"/>
        <end position="107"/>
    </location>
</feature>
<dbReference type="SUPFAM" id="SSF81452">
    <property type="entry name" value="Cytochrome c oxidase subunit III-like"/>
    <property type="match status" value="1"/>
</dbReference>
<evidence type="ECO:0000313" key="9">
    <source>
        <dbReference type="EMBL" id="QQD23886.1"/>
    </source>
</evidence>
<dbReference type="EMBL" id="CP046056">
    <property type="protein sequence ID" value="QQD23886.1"/>
    <property type="molecule type" value="Genomic_DNA"/>
</dbReference>
<dbReference type="RefSeq" id="WP_228346429.1">
    <property type="nucleotide sequence ID" value="NZ_CP046056.1"/>
</dbReference>
<evidence type="ECO:0000256" key="2">
    <source>
        <dbReference type="ARBA" id="ARBA00010581"/>
    </source>
</evidence>
<organism evidence="9 10">
    <name type="scientific">Venatoribacter cucullus</name>
    <dbReference type="NCBI Taxonomy" id="2661630"/>
    <lineage>
        <taxon>Bacteria</taxon>
        <taxon>Pseudomonadati</taxon>
        <taxon>Pseudomonadota</taxon>
        <taxon>Gammaproteobacteria</taxon>
        <taxon>Oceanospirillales</taxon>
        <taxon>Oceanospirillaceae</taxon>
        <taxon>Venatoribacter</taxon>
    </lineage>
</organism>
<sequence length="195" mass="22220">MNTQSHPVDDVKDDIPGDIALWFFLCAELGVFGLLIIGFALLRLFQPEMVASGLQQLHLHAGIINTMALLTGSWLAAVGVQQVRRQQPEAGRYFIAAAAAGMIYIIVKLSEYTALYEQGYSLHYDAFFGFYFFATFFHFLHVLAGILFLLLVARWLKNHRHNPADRTKTAENVALYWHMVDLVWIVLFPTLYLLR</sequence>
<dbReference type="Proteomes" id="UP000596074">
    <property type="component" value="Chromosome"/>
</dbReference>
<comment type="subcellular location">
    <subcellularLocation>
        <location evidence="6">Cell membrane</location>
        <topology evidence="6">Multi-pass membrane protein</topology>
    </subcellularLocation>
    <subcellularLocation>
        <location evidence="1">Membrane</location>
        <topology evidence="1">Multi-pass membrane protein</topology>
    </subcellularLocation>
</comment>
<evidence type="ECO:0000259" key="8">
    <source>
        <dbReference type="PROSITE" id="PS50253"/>
    </source>
</evidence>
<dbReference type="InterPro" id="IPR024791">
    <property type="entry name" value="Cyt_c/ubiquinol_Oxase_su3"/>
</dbReference>
<reference evidence="9 10" key="1">
    <citation type="submission" date="2019-11" db="EMBL/GenBank/DDBJ databases">
        <title>Venatorbacter sp. nov. a predator of Campylobacter and other Gram-negative bacteria.</title>
        <authorList>
            <person name="Saeedi A."/>
            <person name="Cummings N.J."/>
            <person name="Connerton I.F."/>
            <person name="Connerton P.L."/>
        </authorList>
    </citation>
    <scope>NUCLEOTIDE SEQUENCE [LARGE SCALE GENOMIC DNA]</scope>
    <source>
        <strain evidence="9">XL5</strain>
    </source>
</reference>
<gene>
    <name evidence="9" type="ORF">GJQ55_05055</name>
</gene>
<name>A0A9X7UXJ3_9GAMM</name>
<keyword evidence="10" id="KW-1185">Reference proteome</keyword>
<dbReference type="Pfam" id="PF00510">
    <property type="entry name" value="COX3"/>
    <property type="match status" value="1"/>
</dbReference>